<dbReference type="EMBL" id="AHHH01000178">
    <property type="protein sequence ID" value="ESU40745.1"/>
    <property type="molecule type" value="Genomic_DNA"/>
</dbReference>
<evidence type="ECO:0000313" key="3">
    <source>
        <dbReference type="Proteomes" id="UP000018040"/>
    </source>
</evidence>
<dbReference type="GO" id="GO:0016787">
    <property type="term" value="F:hydrolase activity"/>
    <property type="evidence" value="ECO:0007669"/>
    <property type="project" value="UniProtKB-KW"/>
</dbReference>
<reference evidence="2 3" key="2">
    <citation type="journal article" date="2013" name="Genome Biol. Evol.">
        <title>Genome sequencing of Giardia lamblia genotypes A2 and B isolates (DH and GS) and comparative analysis with the genomes of genotypes A1 and E (WB and Pig).</title>
        <authorList>
            <person name="Adam R.D."/>
            <person name="Dahlstrom E.W."/>
            <person name="Martens C.A."/>
            <person name="Bruno D.P."/>
            <person name="Barbian K.D."/>
            <person name="Ricklefs S.M."/>
            <person name="Hernandez M.M."/>
            <person name="Narla N.P."/>
            <person name="Patel R.B."/>
            <person name="Porcella S.F."/>
            <person name="Nash T.E."/>
        </authorList>
    </citation>
    <scope>NUCLEOTIDE SEQUENCE [LARGE SCALE GENOMIC DNA]</scope>
    <source>
        <strain evidence="2 3">GS</strain>
    </source>
</reference>
<sequence length="94" mass="10504">MELSTRQESIRRCDLHPNGITVLPEQATRQKAAERMDGTSTCAPLGPSALHVRKSTAERPSVLLTLYHYPLCQPPLEAFQFSRYPPIDIAAEEV</sequence>
<protein>
    <submittedName>
        <fullName evidence="2">Alpha/beta hydrolase</fullName>
    </submittedName>
</protein>
<dbReference type="Proteomes" id="UP000018040">
    <property type="component" value="Unassembled WGS sequence"/>
</dbReference>
<organism evidence="2 3">
    <name type="scientific">Giardia intestinalis</name>
    <name type="common">Giardia lamblia</name>
    <dbReference type="NCBI Taxonomy" id="5741"/>
    <lineage>
        <taxon>Eukaryota</taxon>
        <taxon>Metamonada</taxon>
        <taxon>Diplomonadida</taxon>
        <taxon>Hexamitidae</taxon>
        <taxon>Giardiinae</taxon>
        <taxon>Giardia</taxon>
    </lineage>
</organism>
<evidence type="ECO:0000256" key="1">
    <source>
        <dbReference type="SAM" id="MobiDB-lite"/>
    </source>
</evidence>
<keyword evidence="2" id="KW-0378">Hydrolase</keyword>
<feature type="region of interest" description="Disordered" evidence="1">
    <location>
        <begin position="27"/>
        <end position="47"/>
    </location>
</feature>
<name>V6TUS0_GIAIN</name>
<proteinExistence type="predicted"/>
<accession>V6TUS0</accession>
<reference evidence="3" key="1">
    <citation type="submission" date="2012-02" db="EMBL/GenBank/DDBJ databases">
        <title>Genome sequencing of Giardia lamblia Genotypes A2 and B isolates (DH and GS) and comparative analysis with the genomes of Genotypes A1 and E (WB and Pig).</title>
        <authorList>
            <person name="Adam R."/>
            <person name="Dahlstrom E."/>
            <person name="Martens C."/>
            <person name="Bruno D."/>
            <person name="Barbian K."/>
            <person name="Porcella S.F."/>
            <person name="Nash T."/>
        </authorList>
    </citation>
    <scope>NUCLEOTIDE SEQUENCE</scope>
    <source>
        <strain evidence="3">GS</strain>
    </source>
</reference>
<gene>
    <name evidence="2" type="ORF">GSB_155370</name>
</gene>
<dbReference type="AlphaFoldDB" id="V6TUS0"/>
<comment type="caution">
    <text evidence="2">The sequence shown here is derived from an EMBL/GenBank/DDBJ whole genome shotgun (WGS) entry which is preliminary data.</text>
</comment>
<evidence type="ECO:0000313" key="2">
    <source>
        <dbReference type="EMBL" id="ESU40745.1"/>
    </source>
</evidence>